<dbReference type="RefSeq" id="WP_059210367.1">
    <property type="nucleotide sequence ID" value="NZ_KQ948673.1"/>
</dbReference>
<evidence type="ECO:0000313" key="9">
    <source>
        <dbReference type="EMBL" id="KUN59177.1"/>
    </source>
</evidence>
<comment type="caution">
    <text evidence="9">The sequence shown here is derived from an EMBL/GenBank/DDBJ whole genome shotgun (WGS) entry which is preliminary data.</text>
</comment>
<dbReference type="GO" id="GO:0016301">
    <property type="term" value="F:kinase activity"/>
    <property type="evidence" value="ECO:0007669"/>
    <property type="project" value="UniProtKB-KW"/>
</dbReference>
<dbReference type="InterPro" id="IPR037051">
    <property type="entry name" value="4-carb_acid_sugar_kinase_N_sf"/>
</dbReference>
<evidence type="ECO:0000256" key="1">
    <source>
        <dbReference type="ARBA" id="ARBA00005715"/>
    </source>
</evidence>
<evidence type="ECO:0000313" key="10">
    <source>
        <dbReference type="Proteomes" id="UP000053669"/>
    </source>
</evidence>
<dbReference type="GO" id="GO:0005524">
    <property type="term" value="F:ATP binding"/>
    <property type="evidence" value="ECO:0007669"/>
    <property type="project" value="UniProtKB-KW"/>
</dbReference>
<gene>
    <name evidence="9" type="ORF">AQJ46_40615</name>
</gene>
<dbReference type="InterPro" id="IPR042213">
    <property type="entry name" value="NBD_C_sf"/>
</dbReference>
<keyword evidence="2" id="KW-0808">Transferase</keyword>
<feature type="domain" description="Four-carbon acid sugar kinase N-terminal" evidence="7">
    <location>
        <begin position="6"/>
        <end position="242"/>
    </location>
</feature>
<name>A0A101RP34_9ACTN</name>
<dbReference type="InterPro" id="IPR010737">
    <property type="entry name" value="4-carb_acid_sugar_kinase_N"/>
</dbReference>
<dbReference type="Gene3D" id="3.40.50.10840">
    <property type="entry name" value="Putative sugar-binding, N-terminal domain"/>
    <property type="match status" value="1"/>
</dbReference>
<dbReference type="Pfam" id="PF07005">
    <property type="entry name" value="SBD_N"/>
    <property type="match status" value="1"/>
</dbReference>
<evidence type="ECO:0000256" key="2">
    <source>
        <dbReference type="ARBA" id="ARBA00022679"/>
    </source>
</evidence>
<dbReference type="Gene3D" id="3.40.980.20">
    <property type="entry name" value="Four-carbon acid sugar kinase, nucleotide binding domain"/>
    <property type="match status" value="1"/>
</dbReference>
<comment type="similarity">
    <text evidence="1">Belongs to the four-carbon acid sugar kinase family.</text>
</comment>
<dbReference type="EMBL" id="LMWU01000052">
    <property type="protein sequence ID" value="KUN59177.1"/>
    <property type="molecule type" value="Genomic_DNA"/>
</dbReference>
<evidence type="ECO:0000256" key="4">
    <source>
        <dbReference type="ARBA" id="ARBA00022777"/>
    </source>
</evidence>
<keyword evidence="5" id="KW-0067">ATP-binding</keyword>
<evidence type="ECO:0000259" key="8">
    <source>
        <dbReference type="Pfam" id="PF17042"/>
    </source>
</evidence>
<dbReference type="STRING" id="58343.AQJ46_40615"/>
<evidence type="ECO:0000259" key="7">
    <source>
        <dbReference type="Pfam" id="PF07005"/>
    </source>
</evidence>
<proteinExistence type="inferred from homology"/>
<dbReference type="AlphaFoldDB" id="A0A101RP34"/>
<evidence type="ECO:0000256" key="5">
    <source>
        <dbReference type="ARBA" id="ARBA00022840"/>
    </source>
</evidence>
<keyword evidence="4" id="KW-0418">Kinase</keyword>
<organism evidence="9 10">
    <name type="scientific">Streptomyces canus</name>
    <dbReference type="NCBI Taxonomy" id="58343"/>
    <lineage>
        <taxon>Bacteria</taxon>
        <taxon>Bacillati</taxon>
        <taxon>Actinomycetota</taxon>
        <taxon>Actinomycetes</taxon>
        <taxon>Kitasatosporales</taxon>
        <taxon>Streptomycetaceae</taxon>
        <taxon>Streptomyces</taxon>
        <taxon>Streptomyces aurantiacus group</taxon>
    </lineage>
</organism>
<evidence type="ECO:0000256" key="6">
    <source>
        <dbReference type="ARBA" id="ARBA00023277"/>
    </source>
</evidence>
<sequence length="434" mass="45141">MTYVSFVADDLTGASDVLAQAHRHGLDAVLVIGDGDRPLPTDCDVVGIAGPSRSLGGAAFDELVRAQLERIATADAQVLIYKVCSTFDSAPARGSIGRGIELLHERFPHHGPVAVAPAQPGFGRYTAFSNHFAGYSGDAYRLDRHPVMAQHPSTPMHEADLRQVIAEQLRTGEVPAAIHLPAYTDGSFGEQWATLRRSSRAAFVVDAVEDGHLDTLALALREDDTRQGPAIVVGSGGVMAALARTATKRSDVADSAQPASGPVLAVSASASSTTDAQIADAVAQGWTELAVPTQLLNGQDPSLLDDLEKRSAALLTAGRNVIVHTTRGTQDPRYAAAGPLDAAHVGELLGTLAGSMAVKGLTRDVAVLGGDTSSHALLTMGVSELRVATQFVTAAPVCRTDSDAAVAGCRLLLKGGQVGPVDVLERFAQPHPAN</sequence>
<protein>
    <submittedName>
        <fullName evidence="9">Hrp-dependent type III effector protein</fullName>
    </submittedName>
</protein>
<accession>A0A101RP34</accession>
<dbReference type="SUPFAM" id="SSF142764">
    <property type="entry name" value="YgbK-like"/>
    <property type="match status" value="1"/>
</dbReference>
<evidence type="ECO:0000256" key="3">
    <source>
        <dbReference type="ARBA" id="ARBA00022741"/>
    </source>
</evidence>
<dbReference type="Pfam" id="PF17042">
    <property type="entry name" value="NBD_C"/>
    <property type="match status" value="1"/>
</dbReference>
<keyword evidence="6" id="KW-0119">Carbohydrate metabolism</keyword>
<dbReference type="InterPro" id="IPR031475">
    <property type="entry name" value="NBD_C"/>
</dbReference>
<keyword evidence="3" id="KW-0547">Nucleotide-binding</keyword>
<feature type="domain" description="Four-carbon acid sugar kinase nucleotide binding" evidence="8">
    <location>
        <begin position="264"/>
        <end position="424"/>
    </location>
</feature>
<dbReference type="Proteomes" id="UP000053669">
    <property type="component" value="Unassembled WGS sequence"/>
</dbReference>
<reference evidence="9 10" key="1">
    <citation type="submission" date="2015-10" db="EMBL/GenBank/DDBJ databases">
        <title>Draft genome sequence of Streptomyces canus DSM 40017, type strain for the species Streptomyces canus.</title>
        <authorList>
            <person name="Ruckert C."/>
            <person name="Winkler A."/>
            <person name="Kalinowski J."/>
            <person name="Kampfer P."/>
            <person name="Glaeser S."/>
        </authorList>
    </citation>
    <scope>NUCLEOTIDE SEQUENCE [LARGE SCALE GENOMIC DNA]</scope>
    <source>
        <strain evidence="9 10">DSM 40017</strain>
    </source>
</reference>